<dbReference type="AlphaFoldDB" id="A0A0X8JLU5"/>
<accession>A0A0X8JLU5</accession>
<organism evidence="1 2">
    <name type="scientific">Desulfovibrio fairfieldensis</name>
    <dbReference type="NCBI Taxonomy" id="44742"/>
    <lineage>
        <taxon>Bacteria</taxon>
        <taxon>Pseudomonadati</taxon>
        <taxon>Thermodesulfobacteriota</taxon>
        <taxon>Desulfovibrionia</taxon>
        <taxon>Desulfovibrionales</taxon>
        <taxon>Desulfovibrionaceae</taxon>
        <taxon>Desulfovibrio</taxon>
    </lineage>
</organism>
<protein>
    <submittedName>
        <fullName evidence="1">Uncharacterized protein</fullName>
    </submittedName>
</protein>
<dbReference type="InterPro" id="IPR030808">
    <property type="entry name" value="Glycosyl_04372"/>
</dbReference>
<dbReference type="NCBIfam" id="TIGR04372">
    <property type="entry name" value="glycosyl_04372"/>
    <property type="match status" value="1"/>
</dbReference>
<dbReference type="KEGG" id="dfi:AXF13_13930"/>
<gene>
    <name evidence="1" type="ORF">AXF13_13930</name>
</gene>
<evidence type="ECO:0000313" key="1">
    <source>
        <dbReference type="EMBL" id="AMD91133.1"/>
    </source>
</evidence>
<dbReference type="Proteomes" id="UP000069241">
    <property type="component" value="Chromosome"/>
</dbReference>
<evidence type="ECO:0000313" key="2">
    <source>
        <dbReference type="Proteomes" id="UP000069241"/>
    </source>
</evidence>
<dbReference type="EMBL" id="CP014229">
    <property type="protein sequence ID" value="AMD91133.1"/>
    <property type="molecule type" value="Genomic_DNA"/>
</dbReference>
<dbReference type="STRING" id="44742.AXF13_13930"/>
<keyword evidence="2" id="KW-1185">Reference proteome</keyword>
<name>A0A0X8JLU5_9BACT</name>
<proteinExistence type="predicted"/>
<sequence length="810" mass="92335">MSKYRISFRRPFFVQTRKHVFLRFRAAVHFFRKRESKYLGWVFKCSRLFLSELVKPVRRPSLGQWENIAWNMRPQDIRTMLTASPHAASASEAAFKARSYLYIGDSISARRCLAEAEKDEQLLPSAPRHALMAVRAYLAYFENNEEMFARWAQDIDAPAWAKNALRISAVREYACSCVEFIGSMHNSEMRPQLAVKDQCPCCGYEYTFYSKGPRLPWSGFPDDRWLCPRCLAQRTWDKDLAKADALAFFQEYTARLPEKNHRLTPASEQLASILAQSLTPVACVRIGGPLMLTGHPAIGHYVFDISLYLLARLNRMAGQCLEYVDYATGEPTSCVTRVWDRVFAFLRHDPAMHGVIGGKNAARVSRTPIFFHQNRVELALARDEHNILQRGDLPWPLTAEEMAEGNKNVRRMGIPPHAKIACLMVRDGAYDKQTRPESKFTYPHRNADINTYRPAMEFLAEQGWYVLRMGASVEKPIYWKSPRIIDYASEHRSPFMDVWLVSQCHLAISTGLGLDAIPTILKKPLIYTNMPFLYWPHGNYAPLLILHKHFYHSASRVALTRLDVMRSHHAEVFFDKDFHDANLSVLNNTAGEILEITKEMLEIIDGKHTLSPEDIRCQKHFWETLAAYVTSFPNYAPLYRLGRESLRRDPDFSAASLERTATLAPGTPLPWNAAPVPKWEASSEMLQAAYAEAISTDNMHIRETLLLCLLWAKPGHAEAGWQLSNLYSKQDRKAEALFFAAHAAFFGKKEPYYERCATLRAEISDIVVPGDLPTDSPAALELMAKNDTLNIDGNILQRVFSGAKTTNELI</sequence>
<reference evidence="2" key="1">
    <citation type="submission" date="2016-02" db="EMBL/GenBank/DDBJ databases">
        <authorList>
            <person name="Holder M.E."/>
            <person name="Ajami N.J."/>
            <person name="Petrosino J.F."/>
        </authorList>
    </citation>
    <scope>NUCLEOTIDE SEQUENCE [LARGE SCALE GENOMIC DNA]</scope>
    <source>
        <strain evidence="2">CCUG 45958</strain>
    </source>
</reference>
<dbReference type="RefSeq" id="WP_062254147.1">
    <property type="nucleotide sequence ID" value="NZ_CP014229.1"/>
</dbReference>